<sequence length="1119" mass="129498">MDGPYYRPVTEKQDLKPVPRRAGLSKQNEKDSGSSYTTYQDIRTPRDRITASEIRLLRLRPGYKDDDLSGNIERYTFHHDPTVGATYGYKSDHGYNQEKEGGEEGESEVEVDQLPEYEALSYTWGDDKIVGTIKILEGGKMYEIGLRQNLMAALKMLRHPPRNKESRAEIRVLRDQARADPKYQFRLLQQKVQEKDQHSALRYLRLMLPEIPDDGHRNYIDEALNCEYHSAEEDRAIQEFKEMVSKEWYDDESRHRYLWIDSICIDQLDKEEKSRQIPRMSDIYMKAKEVCVWLGEEISETRSDIAMDFVPEVLKNWEDIDKILDPHKETQWDAFITLLRRPWFSRRWIVQELTRARHATIYCGTKRVKWEQFADVIALFKQYQLTIQDLFKRSVQLDNDPDRIGDLDELSAIRLVHASDHLFRRAKGERITEKLLPLEGLMSTLTAFEASEPKDTIYAIVWLARDATPVSKQTSEMESNADDQKPNLSNNTISRPIRLPSRAPSRSRTPPPLRGGQRLQRLNADIDPQHARLDNIEPAELQRKLDSVALSSEAATEPAQSNEKVLTPVSDRDTEVNKEDELDIKLRRLEKGGVTLVERILASEARGIPAKDFWENEEKRQGIEFRTKLSHKRFLIDYQKSLFEVCYDFLRFSVERSGRLDLLCRPWAPEPSPEDLKNEGQLPSWIRRLSEHRIFSKHSGGPMERINADPLVGRPGTGEKHFYSADRNIRAIFKTLWTPAHKTRDPQDWMTIRINREDKKEVTKMLKEKRCLIVRGFVLDQVSRCHPAARGGCVPVEWIKAIDWLEPGAGEPPDIFWRTLVGNRDHSGDRAPQLWKRACQQEFKKRVGGGDLNIKRLLLKSGLSEPTRLFLKRVESVIYRRSLLELKYNDLFAAKELDLLKAAKKAEGPSIKEPSPEREAQPSGIEETTVTPVAIVAPSAVRDTMVPGVLTPSQEHRRSRVSSRSPKPISQRQQTFFLPKPKEEQQPTSQSDVNRRGLALGPCEAQEGDIIVIIFGCSVPVLLRKVVEDETANAAPWAWKPAEYDYHLPRQQRPIPEDETHEQRSARAKDRGKKNEQDQKEHRLERFQIIGECYVHEKMDGEAWTVPNIYQEIRQFTIV</sequence>
<dbReference type="STRING" id="1849047.A0A3D8QN81"/>
<dbReference type="EMBL" id="PDLM01000013">
    <property type="protein sequence ID" value="RDW63276.1"/>
    <property type="molecule type" value="Genomic_DNA"/>
</dbReference>
<feature type="compositionally biased region" description="Basic and acidic residues" evidence="1">
    <location>
        <begin position="527"/>
        <end position="538"/>
    </location>
</feature>
<evidence type="ECO:0000256" key="1">
    <source>
        <dbReference type="SAM" id="MobiDB-lite"/>
    </source>
</evidence>
<feature type="compositionally biased region" description="Low complexity" evidence="1">
    <location>
        <begin position="493"/>
        <end position="508"/>
    </location>
</feature>
<dbReference type="InterPro" id="IPR010730">
    <property type="entry name" value="HET"/>
</dbReference>
<comment type="caution">
    <text evidence="3">The sequence shown here is derived from an EMBL/GenBank/DDBJ whole genome shotgun (WGS) entry which is preliminary data.</text>
</comment>
<evidence type="ECO:0000313" key="4">
    <source>
        <dbReference type="Proteomes" id="UP000256645"/>
    </source>
</evidence>
<feature type="region of interest" description="Disordered" evidence="1">
    <location>
        <begin position="89"/>
        <end position="109"/>
    </location>
</feature>
<feature type="compositionally biased region" description="Basic and acidic residues" evidence="1">
    <location>
        <begin position="1055"/>
        <end position="1081"/>
    </location>
</feature>
<feature type="region of interest" description="Disordered" evidence="1">
    <location>
        <begin position="1"/>
        <end position="44"/>
    </location>
</feature>
<keyword evidence="4" id="KW-1185">Reference proteome</keyword>
<dbReference type="PANTHER" id="PTHR24148">
    <property type="entry name" value="ANKYRIN REPEAT DOMAIN-CONTAINING PROTEIN 39 HOMOLOG-RELATED"/>
    <property type="match status" value="1"/>
</dbReference>
<dbReference type="AlphaFoldDB" id="A0A3D8QN81"/>
<dbReference type="Pfam" id="PF06985">
    <property type="entry name" value="HET"/>
    <property type="match status" value="1"/>
</dbReference>
<gene>
    <name evidence="3" type="ORF">BP6252_10821</name>
</gene>
<organism evidence="3 4">
    <name type="scientific">Coleophoma cylindrospora</name>
    <dbReference type="NCBI Taxonomy" id="1849047"/>
    <lineage>
        <taxon>Eukaryota</taxon>
        <taxon>Fungi</taxon>
        <taxon>Dikarya</taxon>
        <taxon>Ascomycota</taxon>
        <taxon>Pezizomycotina</taxon>
        <taxon>Leotiomycetes</taxon>
        <taxon>Helotiales</taxon>
        <taxon>Dermateaceae</taxon>
        <taxon>Coleophoma</taxon>
    </lineage>
</organism>
<dbReference type="InterPro" id="IPR052895">
    <property type="entry name" value="HetReg/Transcr_Mod"/>
</dbReference>
<feature type="region of interest" description="Disordered" evidence="1">
    <location>
        <begin position="1052"/>
        <end position="1081"/>
    </location>
</feature>
<feature type="domain" description="Heterokaryon incompatibility" evidence="2">
    <location>
        <begin position="253"/>
        <end position="352"/>
    </location>
</feature>
<feature type="region of interest" description="Disordered" evidence="1">
    <location>
        <begin position="946"/>
        <end position="995"/>
    </location>
</feature>
<feature type="compositionally biased region" description="Basic and acidic residues" evidence="1">
    <location>
        <begin position="90"/>
        <end position="102"/>
    </location>
</feature>
<dbReference type="PANTHER" id="PTHR24148:SF64">
    <property type="entry name" value="HETEROKARYON INCOMPATIBILITY DOMAIN-CONTAINING PROTEIN"/>
    <property type="match status" value="1"/>
</dbReference>
<dbReference type="Proteomes" id="UP000256645">
    <property type="component" value="Unassembled WGS sequence"/>
</dbReference>
<accession>A0A3D8QN81</accession>
<evidence type="ECO:0000313" key="3">
    <source>
        <dbReference type="EMBL" id="RDW63276.1"/>
    </source>
</evidence>
<protein>
    <recommendedName>
        <fullName evidence="2">Heterokaryon incompatibility domain-containing protein</fullName>
    </recommendedName>
</protein>
<feature type="region of interest" description="Disordered" evidence="1">
    <location>
        <begin position="472"/>
        <end position="538"/>
    </location>
</feature>
<name>A0A3D8QN81_9HELO</name>
<dbReference type="OrthoDB" id="3477286at2759"/>
<reference evidence="3 4" key="1">
    <citation type="journal article" date="2018" name="IMA Fungus">
        <title>IMA Genome-F 9: Draft genome sequence of Annulohypoxylon stygium, Aspergillus mulundensis, Berkeleyomyces basicola (syn. Thielaviopsis basicola), Ceratocystis smalleyi, two Cercospora beticola strains, Coleophoma cylindrospora, Fusarium fracticaudum, Phialophora cf. hyalina, and Morchella septimelata.</title>
        <authorList>
            <person name="Wingfield B.D."/>
            <person name="Bills G.F."/>
            <person name="Dong Y."/>
            <person name="Huang W."/>
            <person name="Nel W.J."/>
            <person name="Swalarsk-Parry B.S."/>
            <person name="Vaghefi N."/>
            <person name="Wilken P.M."/>
            <person name="An Z."/>
            <person name="de Beer Z.W."/>
            <person name="De Vos L."/>
            <person name="Chen L."/>
            <person name="Duong T.A."/>
            <person name="Gao Y."/>
            <person name="Hammerbacher A."/>
            <person name="Kikkert J.R."/>
            <person name="Li Y."/>
            <person name="Li H."/>
            <person name="Li K."/>
            <person name="Li Q."/>
            <person name="Liu X."/>
            <person name="Ma X."/>
            <person name="Naidoo K."/>
            <person name="Pethybridge S.J."/>
            <person name="Sun J."/>
            <person name="Steenkamp E.T."/>
            <person name="van der Nest M.A."/>
            <person name="van Wyk S."/>
            <person name="Wingfield M.J."/>
            <person name="Xiong C."/>
            <person name="Yue Q."/>
            <person name="Zhang X."/>
        </authorList>
    </citation>
    <scope>NUCLEOTIDE SEQUENCE [LARGE SCALE GENOMIC DNA]</scope>
    <source>
        <strain evidence="3 4">BP6252</strain>
    </source>
</reference>
<proteinExistence type="predicted"/>
<evidence type="ECO:0000259" key="2">
    <source>
        <dbReference type="Pfam" id="PF06985"/>
    </source>
</evidence>
<feature type="region of interest" description="Disordered" evidence="1">
    <location>
        <begin position="906"/>
        <end position="929"/>
    </location>
</feature>